<keyword evidence="2" id="KW-1003">Cell membrane</keyword>
<dbReference type="GO" id="GO:0045087">
    <property type="term" value="P:innate immune response"/>
    <property type="evidence" value="ECO:0007669"/>
    <property type="project" value="InterPro"/>
</dbReference>
<dbReference type="EMBL" id="JAXIOK010000022">
    <property type="protein sequence ID" value="KAK4743627.1"/>
    <property type="molecule type" value="Genomic_DNA"/>
</dbReference>
<dbReference type="PANTHER" id="PTHR46204:SF30">
    <property type="entry name" value="CHITIN ELICITOR RECEPTOR KINASE 1"/>
    <property type="match status" value="1"/>
</dbReference>
<reference evidence="11 12" key="1">
    <citation type="journal article" date="2023" name="Hortic Res">
        <title>Pangenome of water caltrop reveals structural variations and asymmetric subgenome divergence after allopolyploidization.</title>
        <authorList>
            <person name="Zhang X."/>
            <person name="Chen Y."/>
            <person name="Wang L."/>
            <person name="Yuan Y."/>
            <person name="Fang M."/>
            <person name="Shi L."/>
            <person name="Lu R."/>
            <person name="Comes H.P."/>
            <person name="Ma Y."/>
            <person name="Chen Y."/>
            <person name="Huang G."/>
            <person name="Zhou Y."/>
            <person name="Zheng Z."/>
            <person name="Qiu Y."/>
        </authorList>
    </citation>
    <scope>NUCLEOTIDE SEQUENCE [LARGE SCALE GENOMIC DNA]</scope>
    <source>
        <tissue evidence="11">Roots</tissue>
    </source>
</reference>
<keyword evidence="6" id="KW-0472">Membrane</keyword>
<gene>
    <name evidence="11" type="ORF">SAY87_009939</name>
</gene>
<keyword evidence="4 8" id="KW-0732">Signal</keyword>
<evidence type="ECO:0000256" key="6">
    <source>
        <dbReference type="ARBA" id="ARBA00023136"/>
    </source>
</evidence>
<feature type="domain" description="LYK3/4/5 second LysM" evidence="9">
    <location>
        <begin position="96"/>
        <end position="145"/>
    </location>
</feature>
<proteinExistence type="predicted"/>
<evidence type="ECO:0000256" key="4">
    <source>
        <dbReference type="ARBA" id="ARBA00022729"/>
    </source>
</evidence>
<dbReference type="Pfam" id="PF23472">
    <property type="entry name" value="LysM2_CERK1_LYK3_4_5"/>
    <property type="match status" value="1"/>
</dbReference>
<dbReference type="InterPro" id="IPR057097">
    <property type="entry name" value="LysM_RLK3/10"/>
</dbReference>
<accession>A0AAN7GPT4</accession>
<evidence type="ECO:0000256" key="7">
    <source>
        <dbReference type="ARBA" id="ARBA00023157"/>
    </source>
</evidence>
<dbReference type="InterPro" id="IPR044812">
    <property type="entry name" value="CERK1/LYK3-like"/>
</dbReference>
<evidence type="ECO:0000259" key="10">
    <source>
        <dbReference type="Pfam" id="PF23577"/>
    </source>
</evidence>
<feature type="signal peptide" evidence="8">
    <location>
        <begin position="1"/>
        <end position="25"/>
    </location>
</feature>
<evidence type="ECO:0000259" key="9">
    <source>
        <dbReference type="Pfam" id="PF23472"/>
    </source>
</evidence>
<evidence type="ECO:0000256" key="8">
    <source>
        <dbReference type="SAM" id="SignalP"/>
    </source>
</evidence>
<keyword evidence="12" id="KW-1185">Reference proteome</keyword>
<dbReference type="Pfam" id="PF23577">
    <property type="entry name" value="LysM_RLK"/>
    <property type="match status" value="1"/>
</dbReference>
<dbReference type="GO" id="GO:0005886">
    <property type="term" value="C:plasma membrane"/>
    <property type="evidence" value="ECO:0007669"/>
    <property type="project" value="UniProtKB-SubCell"/>
</dbReference>
<keyword evidence="5" id="KW-1133">Transmembrane helix</keyword>
<keyword evidence="7" id="KW-1015">Disulfide bond</keyword>
<dbReference type="Proteomes" id="UP001345219">
    <property type="component" value="Chromosome 9"/>
</dbReference>
<evidence type="ECO:0000313" key="12">
    <source>
        <dbReference type="Proteomes" id="UP001345219"/>
    </source>
</evidence>
<dbReference type="AlphaFoldDB" id="A0AAN7GPT4"/>
<comment type="subcellular location">
    <subcellularLocation>
        <location evidence="1">Cell membrane</location>
        <topology evidence="1">Single-pass membrane protein</topology>
    </subcellularLocation>
</comment>
<protein>
    <submittedName>
        <fullName evidence="11">Uncharacterized protein</fullName>
    </submittedName>
</protein>
<name>A0AAN7GPT4_9MYRT</name>
<feature type="chain" id="PRO_5042811423" evidence="8">
    <location>
        <begin position="26"/>
        <end position="229"/>
    </location>
</feature>
<evidence type="ECO:0000256" key="3">
    <source>
        <dbReference type="ARBA" id="ARBA00022692"/>
    </source>
</evidence>
<feature type="domain" description="LYK3/RLK10-like LysM" evidence="10">
    <location>
        <begin position="164"/>
        <end position="207"/>
    </location>
</feature>
<evidence type="ECO:0000256" key="2">
    <source>
        <dbReference type="ARBA" id="ARBA00022475"/>
    </source>
</evidence>
<keyword evidence="3" id="KW-0812">Transmembrane</keyword>
<evidence type="ECO:0000313" key="11">
    <source>
        <dbReference type="EMBL" id="KAK4743627.1"/>
    </source>
</evidence>
<organism evidence="11 12">
    <name type="scientific">Trapa incisa</name>
    <dbReference type="NCBI Taxonomy" id="236973"/>
    <lineage>
        <taxon>Eukaryota</taxon>
        <taxon>Viridiplantae</taxon>
        <taxon>Streptophyta</taxon>
        <taxon>Embryophyta</taxon>
        <taxon>Tracheophyta</taxon>
        <taxon>Spermatophyta</taxon>
        <taxon>Magnoliopsida</taxon>
        <taxon>eudicotyledons</taxon>
        <taxon>Gunneridae</taxon>
        <taxon>Pentapetalae</taxon>
        <taxon>rosids</taxon>
        <taxon>malvids</taxon>
        <taxon>Myrtales</taxon>
        <taxon>Lythraceae</taxon>
        <taxon>Trapa</taxon>
    </lineage>
</organism>
<dbReference type="InterPro" id="IPR056562">
    <property type="entry name" value="LysM2_CERK1_LYK3_4_5"/>
</dbReference>
<evidence type="ECO:0000256" key="1">
    <source>
        <dbReference type="ARBA" id="ARBA00004162"/>
    </source>
</evidence>
<evidence type="ECO:0000256" key="5">
    <source>
        <dbReference type="ARBA" id="ARBA00022989"/>
    </source>
</evidence>
<dbReference type="GO" id="GO:0019199">
    <property type="term" value="F:transmembrane receptor protein kinase activity"/>
    <property type="evidence" value="ECO:0007669"/>
    <property type="project" value="InterPro"/>
</dbReference>
<comment type="caution">
    <text evidence="11">The sequence shown here is derived from an EMBL/GenBank/DDBJ whole genome shotgun (WGS) entry which is preliminary data.</text>
</comment>
<sequence length="229" mass="25391">MERRLWAGLSFLSALLVSAPLTVESSCSKGCDSALASYYVWEGTDLTNISRAFNMEISKIVTYNQDKIPNVNSVQWGIRINIPFPCDCIEGSFLGHKFTYQARTGDTYDRIATEWYSNLTTVSWLQRFNNYSATTAIPVNSPLTVTVNCSCGDAAVSKDYGLFLTYPLREENSLESIAASTNLSIRWIQSYNPGVNFSQGSGLIYIPAEDSNGNYPALTSRYLANRSVC</sequence>
<dbReference type="PANTHER" id="PTHR46204">
    <property type="entry name" value="CHITIN ELICITOR RECEPTOR KINASE 1-RELATED"/>
    <property type="match status" value="1"/>
</dbReference>